<accession>A0A9D3X282</accession>
<evidence type="ECO:0000313" key="1">
    <source>
        <dbReference type="EMBL" id="KAH1174144.1"/>
    </source>
</evidence>
<dbReference type="Proteomes" id="UP000827986">
    <property type="component" value="Unassembled WGS sequence"/>
</dbReference>
<keyword evidence="2" id="KW-1185">Reference proteome</keyword>
<comment type="caution">
    <text evidence="1">The sequence shown here is derived from an EMBL/GenBank/DDBJ whole genome shotgun (WGS) entry which is preliminary data.</text>
</comment>
<name>A0A9D3X282_9SAUR</name>
<protein>
    <submittedName>
        <fullName evidence="1">Uncharacterized protein</fullName>
    </submittedName>
</protein>
<reference evidence="1" key="1">
    <citation type="submission" date="2021-09" db="EMBL/GenBank/DDBJ databases">
        <title>The genome of Mauremys mutica provides insights into the evolution of semi-aquatic lifestyle.</title>
        <authorList>
            <person name="Gong S."/>
            <person name="Gao Y."/>
        </authorList>
    </citation>
    <scope>NUCLEOTIDE SEQUENCE</scope>
    <source>
        <strain evidence="1">MM-2020</strain>
        <tissue evidence="1">Muscle</tissue>
    </source>
</reference>
<organism evidence="1 2">
    <name type="scientific">Mauremys mutica</name>
    <name type="common">yellowpond turtle</name>
    <dbReference type="NCBI Taxonomy" id="74926"/>
    <lineage>
        <taxon>Eukaryota</taxon>
        <taxon>Metazoa</taxon>
        <taxon>Chordata</taxon>
        <taxon>Craniata</taxon>
        <taxon>Vertebrata</taxon>
        <taxon>Euteleostomi</taxon>
        <taxon>Archelosauria</taxon>
        <taxon>Testudinata</taxon>
        <taxon>Testudines</taxon>
        <taxon>Cryptodira</taxon>
        <taxon>Durocryptodira</taxon>
        <taxon>Testudinoidea</taxon>
        <taxon>Geoemydidae</taxon>
        <taxon>Geoemydinae</taxon>
        <taxon>Mauremys</taxon>
    </lineage>
</organism>
<evidence type="ECO:0000313" key="2">
    <source>
        <dbReference type="Proteomes" id="UP000827986"/>
    </source>
</evidence>
<sequence length="70" mass="7642">MRRSPSVPLSYGGSLFSNGLPLSQCHLNSQYGKRGSSERISYSQTAGVCPVGYGDQTAKWCSLEQQEQDL</sequence>
<dbReference type="AlphaFoldDB" id="A0A9D3X282"/>
<gene>
    <name evidence="1" type="ORF">KIL84_002288</name>
</gene>
<proteinExistence type="predicted"/>
<dbReference type="EMBL" id="JAHDVG010000480">
    <property type="protein sequence ID" value="KAH1174144.1"/>
    <property type="molecule type" value="Genomic_DNA"/>
</dbReference>